<protein>
    <recommendedName>
        <fullName evidence="3">ZP domain-containing protein</fullName>
    </recommendedName>
</protein>
<dbReference type="RefSeq" id="XP_002425369.1">
    <property type="nucleotide sequence ID" value="XM_002425324.1"/>
</dbReference>
<dbReference type="CTD" id="8240291"/>
<proteinExistence type="predicted"/>
<evidence type="ECO:0000256" key="1">
    <source>
        <dbReference type="SAM" id="MobiDB-lite"/>
    </source>
</evidence>
<evidence type="ECO:0000259" key="3">
    <source>
        <dbReference type="PROSITE" id="PS51034"/>
    </source>
</evidence>
<feature type="region of interest" description="Disordered" evidence="1">
    <location>
        <begin position="393"/>
        <end position="426"/>
    </location>
</feature>
<gene>
    <name evidence="5" type="primary">8240291</name>
    <name evidence="4" type="ORF">Phum_PHUM194390</name>
</gene>
<dbReference type="OrthoDB" id="8171348at2759"/>
<dbReference type="HOGENOM" id="CLU_056630_0_0_1"/>
<accession>E0VGX5</accession>
<keyword evidence="2" id="KW-1133">Transmembrane helix</keyword>
<keyword evidence="2" id="KW-0812">Transmembrane</keyword>
<dbReference type="SMART" id="SM00241">
    <property type="entry name" value="ZP"/>
    <property type="match status" value="1"/>
</dbReference>
<evidence type="ECO:0000256" key="2">
    <source>
        <dbReference type="SAM" id="Phobius"/>
    </source>
</evidence>
<dbReference type="EnsemblMetazoa" id="PHUM194390-RA">
    <property type="protein sequence ID" value="PHUM194390-PA"/>
    <property type="gene ID" value="PHUM194390"/>
</dbReference>
<organism>
    <name type="scientific">Pediculus humanus subsp. corporis</name>
    <name type="common">Body louse</name>
    <dbReference type="NCBI Taxonomy" id="121224"/>
    <lineage>
        <taxon>Eukaryota</taxon>
        <taxon>Metazoa</taxon>
        <taxon>Ecdysozoa</taxon>
        <taxon>Arthropoda</taxon>
        <taxon>Hexapoda</taxon>
        <taxon>Insecta</taxon>
        <taxon>Pterygota</taxon>
        <taxon>Neoptera</taxon>
        <taxon>Paraneoptera</taxon>
        <taxon>Psocodea</taxon>
        <taxon>Troctomorpha</taxon>
        <taxon>Phthiraptera</taxon>
        <taxon>Anoplura</taxon>
        <taxon>Pediculidae</taxon>
        <taxon>Pediculus</taxon>
    </lineage>
</organism>
<dbReference type="Pfam" id="PF25272">
    <property type="entry name" value="VERL_C"/>
    <property type="match status" value="1"/>
</dbReference>
<reference evidence="4" key="1">
    <citation type="submission" date="2007-04" db="EMBL/GenBank/DDBJ databases">
        <title>Annotation of Pediculus humanus corporis strain USDA.</title>
        <authorList>
            <person name="Kirkness E."/>
            <person name="Hannick L."/>
            <person name="Hass B."/>
            <person name="Bruggner R."/>
            <person name="Lawson D."/>
            <person name="Bidwell S."/>
            <person name="Joardar V."/>
            <person name="Caler E."/>
            <person name="Walenz B."/>
            <person name="Inman J."/>
            <person name="Schobel S."/>
            <person name="Galinsky K."/>
            <person name="Amedeo P."/>
            <person name="Strausberg R."/>
        </authorList>
    </citation>
    <scope>NUCLEOTIDE SEQUENCE</scope>
    <source>
        <strain evidence="4">USDA</strain>
    </source>
</reference>
<dbReference type="PANTHER" id="PTHR46560">
    <property type="entry name" value="CYPHER, ISOFORM B"/>
    <property type="match status" value="1"/>
</dbReference>
<keyword evidence="2" id="KW-0472">Membrane</keyword>
<keyword evidence="6" id="KW-1185">Reference proteome</keyword>
<dbReference type="OMA" id="TAPEYCG"/>
<feature type="domain" description="ZP" evidence="3">
    <location>
        <begin position="20"/>
        <end position="246"/>
    </location>
</feature>
<dbReference type="GeneID" id="8240291"/>
<dbReference type="InterPro" id="IPR001507">
    <property type="entry name" value="ZP_dom"/>
</dbReference>
<name>E0VGX5_PEDHC</name>
<dbReference type="InParanoid" id="E0VGX5"/>
<dbReference type="AlphaFoldDB" id="E0VGX5"/>
<feature type="transmembrane region" description="Helical" evidence="2">
    <location>
        <begin position="298"/>
        <end position="320"/>
    </location>
</feature>
<dbReference type="InterPro" id="IPR057371">
    <property type="entry name" value="VERL_C"/>
</dbReference>
<dbReference type="PROSITE" id="PS51034">
    <property type="entry name" value="ZP_2"/>
    <property type="match status" value="1"/>
</dbReference>
<dbReference type="FunCoup" id="E0VGX5">
    <property type="interactions" value="16"/>
</dbReference>
<sequence>MRIRCHGFVEQDFTPTVTATCKGGYMTIKVSTNQSFFGTIHARDYRTPGCMSNGNGTHLTILGINLLAPPGTPDHCGVLINNRTDEQSVPIAVRLHRTLELAEDKFYVITCGKAGFKNTRNETSLVSLKLVDKNRKVKVNEVLYGHEYILRADISRPDGSYGIRVKSCFAFNKRNNSVPLIDEKGCPYDTMVITPFRWDYNANAADAILYSMFRFPESSQTNFQCDIAVCKGSCPEPVCDDNIETLNTLEGRNFGSKETIPDPDEEGTLMASTSVFVLEPGASPYVEGICENSGYPPWLLYLCIAFGLMFLIMLLINIFLCSAMTCACARTEVIEKEPSIIEDYDPYRSWHGSQYGSRYSLNGKPNMGYTSGGSTMNSTRSISTNSDHYAVVHNRPDSRYSPNHPQHNRDRHRGPSSNYGSNYGGK</sequence>
<dbReference type="Proteomes" id="UP000009046">
    <property type="component" value="Unassembled WGS sequence"/>
</dbReference>
<evidence type="ECO:0000313" key="4">
    <source>
        <dbReference type="EMBL" id="EEB12631.1"/>
    </source>
</evidence>
<dbReference type="EMBL" id="AAZO01002255">
    <property type="status" value="NOT_ANNOTATED_CDS"/>
    <property type="molecule type" value="Genomic_DNA"/>
</dbReference>
<dbReference type="EMBL" id="DS235152">
    <property type="protein sequence ID" value="EEB12631.1"/>
    <property type="molecule type" value="Genomic_DNA"/>
</dbReference>
<evidence type="ECO:0000313" key="6">
    <source>
        <dbReference type="Proteomes" id="UP000009046"/>
    </source>
</evidence>
<dbReference type="eggNOG" id="ENOG502QRCZ">
    <property type="taxonomic scope" value="Eukaryota"/>
</dbReference>
<evidence type="ECO:0000313" key="5">
    <source>
        <dbReference type="EnsemblMetazoa" id="PHUM194390-PA"/>
    </source>
</evidence>
<reference evidence="5" key="3">
    <citation type="submission" date="2020-05" db="UniProtKB">
        <authorList>
            <consortium name="EnsemblMetazoa"/>
        </authorList>
    </citation>
    <scope>IDENTIFICATION</scope>
    <source>
        <strain evidence="5">USDA</strain>
    </source>
</reference>
<dbReference type="STRING" id="121224.E0VGX5"/>
<feature type="compositionally biased region" description="Low complexity" evidence="1">
    <location>
        <begin position="416"/>
        <end position="426"/>
    </location>
</feature>
<dbReference type="VEuPathDB" id="VectorBase:PHUM194390"/>
<dbReference type="PANTHER" id="PTHR46560:SF9">
    <property type="entry name" value="ZP DOMAIN-CONTAINING PROTEIN"/>
    <property type="match status" value="1"/>
</dbReference>
<dbReference type="KEGG" id="phu:Phum_PHUM194390"/>
<reference evidence="4" key="2">
    <citation type="submission" date="2007-04" db="EMBL/GenBank/DDBJ databases">
        <title>The genome of the human body louse.</title>
        <authorList>
            <consortium name="The Human Body Louse Genome Consortium"/>
            <person name="Kirkness E."/>
            <person name="Walenz B."/>
            <person name="Hass B."/>
            <person name="Bruggner R."/>
            <person name="Strausberg R."/>
        </authorList>
    </citation>
    <scope>NUCLEOTIDE SEQUENCE</scope>
    <source>
        <strain evidence="4">USDA</strain>
    </source>
</reference>